<accession>A0A830HEB8</accession>
<dbReference type="AlphaFoldDB" id="A0A830HEB8"/>
<sequence>MLSQHSWAAAVPRSSPIRSRSKRTLHQLRGVTTAMASAFAPSSPIFRPVDPAEVPALLAIEQASYPEDEAASLESLTLRANDAAECFLVMTKAETPDAPVGFVCGTRTKQDSLTHDSMSTHDADGAILCIHSVVVEETQRKNGLGAAMLRAYVRFIDAQKEQSGVKEMRLLCKEHLIKFYEATSYTAKTRGLR</sequence>
<evidence type="ECO:0000256" key="3">
    <source>
        <dbReference type="SAM" id="MobiDB-lite"/>
    </source>
</evidence>
<gene>
    <name evidence="5" type="ORF">PPROV_000290400</name>
</gene>
<dbReference type="PROSITE" id="PS51186">
    <property type="entry name" value="GNAT"/>
    <property type="match status" value="1"/>
</dbReference>
<dbReference type="GO" id="GO:0008080">
    <property type="term" value="F:N-acetyltransferase activity"/>
    <property type="evidence" value="ECO:0007669"/>
    <property type="project" value="UniProtKB-ARBA"/>
</dbReference>
<dbReference type="InterPro" id="IPR016181">
    <property type="entry name" value="Acyl_CoA_acyltransferase"/>
</dbReference>
<protein>
    <recommendedName>
        <fullName evidence="4">N-acetyltransferase domain-containing protein</fullName>
    </recommendedName>
</protein>
<name>A0A830HEB8_9CHLO</name>
<evidence type="ECO:0000313" key="6">
    <source>
        <dbReference type="Proteomes" id="UP000660262"/>
    </source>
</evidence>
<organism evidence="5 6">
    <name type="scientific">Pycnococcus provasolii</name>
    <dbReference type="NCBI Taxonomy" id="41880"/>
    <lineage>
        <taxon>Eukaryota</taxon>
        <taxon>Viridiplantae</taxon>
        <taxon>Chlorophyta</taxon>
        <taxon>Pseudoscourfieldiophyceae</taxon>
        <taxon>Pseudoscourfieldiales</taxon>
        <taxon>Pycnococcaceae</taxon>
        <taxon>Pycnococcus</taxon>
    </lineage>
</organism>
<comment type="caution">
    <text evidence="5">The sequence shown here is derived from an EMBL/GenBank/DDBJ whole genome shotgun (WGS) entry which is preliminary data.</text>
</comment>
<dbReference type="InterPro" id="IPR000182">
    <property type="entry name" value="GNAT_dom"/>
</dbReference>
<evidence type="ECO:0000256" key="2">
    <source>
        <dbReference type="ARBA" id="ARBA00023315"/>
    </source>
</evidence>
<dbReference type="OrthoDB" id="30840at2759"/>
<dbReference type="Proteomes" id="UP000660262">
    <property type="component" value="Unassembled WGS sequence"/>
</dbReference>
<proteinExistence type="predicted"/>
<dbReference type="SUPFAM" id="SSF55729">
    <property type="entry name" value="Acyl-CoA N-acyltransferases (Nat)"/>
    <property type="match status" value="1"/>
</dbReference>
<dbReference type="PANTHER" id="PTHR10908">
    <property type="entry name" value="SEROTONIN N-ACETYLTRANSFERASE"/>
    <property type="match status" value="1"/>
</dbReference>
<dbReference type="InterPro" id="IPR051635">
    <property type="entry name" value="SNAT-like"/>
</dbReference>
<keyword evidence="1" id="KW-0808">Transferase</keyword>
<feature type="domain" description="N-acetyltransferase" evidence="4">
    <location>
        <begin position="44"/>
        <end position="193"/>
    </location>
</feature>
<evidence type="ECO:0000259" key="4">
    <source>
        <dbReference type="PROSITE" id="PS51186"/>
    </source>
</evidence>
<evidence type="ECO:0000313" key="5">
    <source>
        <dbReference type="EMBL" id="GHP04150.1"/>
    </source>
</evidence>
<keyword evidence="2" id="KW-0012">Acyltransferase</keyword>
<dbReference type="PANTHER" id="PTHR10908:SF0">
    <property type="entry name" value="SEROTONIN N-ACETYLTRANSFERASE"/>
    <property type="match status" value="1"/>
</dbReference>
<reference evidence="5" key="1">
    <citation type="submission" date="2020-10" db="EMBL/GenBank/DDBJ databases">
        <title>Unveiling of a novel bifunctional photoreceptor, Dualchrome1, isolated from a cosmopolitan green alga.</title>
        <authorList>
            <person name="Suzuki S."/>
            <person name="Kawachi M."/>
        </authorList>
    </citation>
    <scope>NUCLEOTIDE SEQUENCE</scope>
    <source>
        <strain evidence="5">NIES 2893</strain>
    </source>
</reference>
<dbReference type="Gene3D" id="3.40.630.30">
    <property type="match status" value="1"/>
</dbReference>
<evidence type="ECO:0000256" key="1">
    <source>
        <dbReference type="ARBA" id="ARBA00022679"/>
    </source>
</evidence>
<feature type="region of interest" description="Disordered" evidence="3">
    <location>
        <begin position="1"/>
        <end position="21"/>
    </location>
</feature>
<dbReference type="Pfam" id="PF00583">
    <property type="entry name" value="Acetyltransf_1"/>
    <property type="match status" value="1"/>
</dbReference>
<keyword evidence="6" id="KW-1185">Reference proteome</keyword>
<dbReference type="EMBL" id="BNJQ01000007">
    <property type="protein sequence ID" value="GHP04150.1"/>
    <property type="molecule type" value="Genomic_DNA"/>
</dbReference>